<comment type="cofactor">
    <cofactor evidence="6">
        <name>Ca(2+)</name>
        <dbReference type="ChEBI" id="CHEBI:29108"/>
    </cofactor>
    <text evidence="6">Binds 1 Ca(2+) ion per dimer.</text>
</comment>
<sequence>MRILPFLVSTTITIALVIGANNKWGGIPPLGRFLSPQQGFWQNAEAADHSFSGSVGNAKLQGRVDVHFDSRLVPHVFAEVDRDAFFVQGYLHARFRLWQMDFQTRAAAGRISEVLGNDPRYLRYDRDQRRMGMVYAAEASLAESEKDPMTREVMDAYTAGVNAYIETLTESSLPIEYKLLDYQPERWSNLKSAIFLKLMSNDLAGRNYVRDIEFSNVKSIFGENAIGILYPQLSDSSHPIVPKGTRFDTAGVKVRKPATADSLYFQRDTAINAKVPQSMTRLNGSNNWAVDSSRSASGHPMLANDPHLGLSFPSIWYEMQLHTPEMNVYGVSFPGTPSIAIGFNDSIAFGFTNAGRDVGEYYKVRFRDGKKDAYWFNGKWEPTRLRVEQIAVRGSATISDTVAYTIFGPVLYDQSFASDDIPVADNTGLAFRWMAHEPSNDLQTFIKLDKAKNYTDYRNAIKTYACPAQNMLFAAKSGGIAIWQQGRFPALWKGQGLYVMPGEDSSYLWQAYIPSRENPHVINPKSGYIQSANQRPVDSAYPYFIPGDYFVPRSVSIDSQLAQLKKVSVKDMMRLQNSNHDYFAAMAVPLLVRYADAARLNATERRLLTEVSQWNFVAEPESESPTIFKAWWSELDTLVWSDEFARIKQIKSFPDDQTLLERLLRDSAFGYVDNINTPQRESLQFQVTAALRNAAARLQAGDDGMEWWKEKNTSIYHLLRTAVTPFARTGLKTGGWKTALNAQSATHGPSWRMIVHLSPETEAYGVYPGGQSGNPGSRFYDNLVDTWAAGKYYRLWVMKKADRDHPRVKWTLTFQHI</sequence>
<evidence type="ECO:0000256" key="4">
    <source>
        <dbReference type="ARBA" id="ARBA00023145"/>
    </source>
</evidence>
<comment type="similarity">
    <text evidence="1">Belongs to the peptidase S45 family.</text>
</comment>
<keyword evidence="6" id="KW-0479">Metal-binding</keyword>
<keyword evidence="8" id="KW-1185">Reference proteome</keyword>
<dbReference type="Gene3D" id="1.10.439.10">
    <property type="entry name" value="Penicillin Amidohydrolase, domain 1"/>
    <property type="match status" value="1"/>
</dbReference>
<dbReference type="InterPro" id="IPR029055">
    <property type="entry name" value="Ntn_hydrolases_N"/>
</dbReference>
<evidence type="ECO:0000313" key="8">
    <source>
        <dbReference type="Proteomes" id="UP000184368"/>
    </source>
</evidence>
<dbReference type="Gene3D" id="1.10.1400.10">
    <property type="match status" value="1"/>
</dbReference>
<keyword evidence="2" id="KW-0732">Signal</keyword>
<dbReference type="EMBL" id="FQUO01000016">
    <property type="protein sequence ID" value="SHG03875.1"/>
    <property type="molecule type" value="Genomic_DNA"/>
</dbReference>
<dbReference type="GO" id="GO:0046872">
    <property type="term" value="F:metal ion binding"/>
    <property type="evidence" value="ECO:0007669"/>
    <property type="project" value="UniProtKB-KW"/>
</dbReference>
<dbReference type="PANTHER" id="PTHR34218:SF3">
    <property type="entry name" value="ACYL-HOMOSERINE LACTONE ACYLASE PVDQ"/>
    <property type="match status" value="1"/>
</dbReference>
<dbReference type="InterPro" id="IPR043146">
    <property type="entry name" value="Penicillin_amidase_N_B-knob"/>
</dbReference>
<organism evidence="7 8">
    <name type="scientific">Cnuella takakiae</name>
    <dbReference type="NCBI Taxonomy" id="1302690"/>
    <lineage>
        <taxon>Bacteria</taxon>
        <taxon>Pseudomonadati</taxon>
        <taxon>Bacteroidota</taxon>
        <taxon>Chitinophagia</taxon>
        <taxon>Chitinophagales</taxon>
        <taxon>Chitinophagaceae</taxon>
        <taxon>Cnuella</taxon>
    </lineage>
</organism>
<evidence type="ECO:0000256" key="2">
    <source>
        <dbReference type="ARBA" id="ARBA00022729"/>
    </source>
</evidence>
<protein>
    <submittedName>
        <fullName evidence="7">Penicillin amidase</fullName>
    </submittedName>
</protein>
<dbReference type="InterPro" id="IPR043147">
    <property type="entry name" value="Penicillin_amidase_A-knob"/>
</dbReference>
<keyword evidence="3" id="KW-0378">Hydrolase</keyword>
<dbReference type="CDD" id="cd03747">
    <property type="entry name" value="Ntn_PGA_like"/>
    <property type="match status" value="1"/>
</dbReference>
<dbReference type="Pfam" id="PF01804">
    <property type="entry name" value="Penicil_amidase"/>
    <property type="match status" value="1"/>
</dbReference>
<proteinExistence type="inferred from homology"/>
<dbReference type="PIRSF" id="PIRSF001227">
    <property type="entry name" value="Pen_acylase"/>
    <property type="match status" value="1"/>
</dbReference>
<dbReference type="STRING" id="1302690.BUE76_11490"/>
<keyword evidence="4" id="KW-0865">Zymogen</keyword>
<dbReference type="AlphaFoldDB" id="A0A1M5GJF0"/>
<dbReference type="InterPro" id="IPR023343">
    <property type="entry name" value="Penicillin_amidase_dom1"/>
</dbReference>
<name>A0A1M5GJF0_9BACT</name>
<dbReference type="Gene3D" id="2.30.120.10">
    <property type="match status" value="1"/>
</dbReference>
<evidence type="ECO:0000256" key="6">
    <source>
        <dbReference type="PIRSR" id="PIRSR001227-2"/>
    </source>
</evidence>
<dbReference type="Gene3D" id="3.60.20.10">
    <property type="entry name" value="Glutamine Phosphoribosylpyrophosphate, subunit 1, domain 1"/>
    <property type="match status" value="1"/>
</dbReference>
<dbReference type="InterPro" id="IPR014395">
    <property type="entry name" value="Pen/GL7ACA/AHL_acylase"/>
</dbReference>
<feature type="binding site" evidence="6">
    <location>
        <position position="357"/>
    </location>
    <ligand>
        <name>Ca(2+)</name>
        <dbReference type="ChEBI" id="CHEBI:29108"/>
    </ligand>
</feature>
<accession>A0A1M5GJF0</accession>
<evidence type="ECO:0000256" key="5">
    <source>
        <dbReference type="PIRSR" id="PIRSR001227-1"/>
    </source>
</evidence>
<dbReference type="InterPro" id="IPR002692">
    <property type="entry name" value="S45"/>
</dbReference>
<dbReference type="Proteomes" id="UP000184368">
    <property type="component" value="Unassembled WGS sequence"/>
</dbReference>
<dbReference type="OrthoDB" id="9759796at2"/>
<keyword evidence="6" id="KW-0106">Calcium</keyword>
<feature type="active site" description="Nucleophile" evidence="5">
    <location>
        <position position="285"/>
    </location>
</feature>
<evidence type="ECO:0000313" key="7">
    <source>
        <dbReference type="EMBL" id="SHG03875.1"/>
    </source>
</evidence>
<dbReference type="GO" id="GO:0017000">
    <property type="term" value="P:antibiotic biosynthetic process"/>
    <property type="evidence" value="ECO:0007669"/>
    <property type="project" value="InterPro"/>
</dbReference>
<dbReference type="GO" id="GO:0016811">
    <property type="term" value="F:hydrolase activity, acting on carbon-nitrogen (but not peptide) bonds, in linear amides"/>
    <property type="evidence" value="ECO:0007669"/>
    <property type="project" value="InterPro"/>
</dbReference>
<evidence type="ECO:0000256" key="3">
    <source>
        <dbReference type="ARBA" id="ARBA00022801"/>
    </source>
</evidence>
<dbReference type="PANTHER" id="PTHR34218">
    <property type="entry name" value="PEPTIDASE S45 PENICILLIN AMIDASE"/>
    <property type="match status" value="1"/>
</dbReference>
<gene>
    <name evidence="7" type="ORF">SAMN05444008_116105</name>
</gene>
<reference evidence="7 8" key="1">
    <citation type="submission" date="2016-11" db="EMBL/GenBank/DDBJ databases">
        <authorList>
            <person name="Jaros S."/>
            <person name="Januszkiewicz K."/>
            <person name="Wedrychowicz H."/>
        </authorList>
    </citation>
    <scope>NUCLEOTIDE SEQUENCE [LARGE SCALE GENOMIC DNA]</scope>
    <source>
        <strain evidence="7 8">DSM 26897</strain>
    </source>
</reference>
<dbReference type="SUPFAM" id="SSF56235">
    <property type="entry name" value="N-terminal nucleophile aminohydrolases (Ntn hydrolases)"/>
    <property type="match status" value="1"/>
</dbReference>
<evidence type="ECO:0000256" key="1">
    <source>
        <dbReference type="ARBA" id="ARBA00006586"/>
    </source>
</evidence>
<dbReference type="RefSeq" id="WP_073046400.1">
    <property type="nucleotide sequence ID" value="NZ_FQUO01000016.1"/>
</dbReference>